<dbReference type="AlphaFoldDB" id="A0A8H3WNT6"/>
<organism evidence="1 2">
    <name type="scientific">Colletotrichum asianum</name>
    <dbReference type="NCBI Taxonomy" id="702518"/>
    <lineage>
        <taxon>Eukaryota</taxon>
        <taxon>Fungi</taxon>
        <taxon>Dikarya</taxon>
        <taxon>Ascomycota</taxon>
        <taxon>Pezizomycotina</taxon>
        <taxon>Sordariomycetes</taxon>
        <taxon>Hypocreomycetidae</taxon>
        <taxon>Glomerellales</taxon>
        <taxon>Glomerellaceae</taxon>
        <taxon>Colletotrichum</taxon>
        <taxon>Colletotrichum gloeosporioides species complex</taxon>
    </lineage>
</organism>
<sequence length="103" mass="11834">MDPGYLTEWNRRLSAGRTHEEKDWAADNCEVHQAFLVWEADKKSARGQYCQHARKENAPAKICWESIPIRPLLHDRLGVGLRLASWKPRLCSEKIGIILIPDA</sequence>
<proteinExistence type="predicted"/>
<keyword evidence="2" id="KW-1185">Reference proteome</keyword>
<reference evidence="1 2" key="1">
    <citation type="submission" date="2019-12" db="EMBL/GenBank/DDBJ databases">
        <title>A genome sequence resource for the geographically widespread anthracnose pathogen Colletotrichum asianum.</title>
        <authorList>
            <person name="Meng Y."/>
        </authorList>
    </citation>
    <scope>NUCLEOTIDE SEQUENCE [LARGE SCALE GENOMIC DNA]</scope>
    <source>
        <strain evidence="1 2">ICMP 18580</strain>
    </source>
</reference>
<accession>A0A8H3WNT6</accession>
<evidence type="ECO:0000313" key="1">
    <source>
        <dbReference type="EMBL" id="KAF0330289.1"/>
    </source>
</evidence>
<dbReference type="EMBL" id="WOWK01000008">
    <property type="protein sequence ID" value="KAF0330289.1"/>
    <property type="molecule type" value="Genomic_DNA"/>
</dbReference>
<evidence type="ECO:0000313" key="2">
    <source>
        <dbReference type="Proteomes" id="UP000434172"/>
    </source>
</evidence>
<name>A0A8H3WNT6_9PEZI</name>
<gene>
    <name evidence="1" type="ORF">GQ607_002619</name>
</gene>
<comment type="caution">
    <text evidence="1">The sequence shown here is derived from an EMBL/GenBank/DDBJ whole genome shotgun (WGS) entry which is preliminary data.</text>
</comment>
<dbReference type="Proteomes" id="UP000434172">
    <property type="component" value="Unassembled WGS sequence"/>
</dbReference>
<protein>
    <submittedName>
        <fullName evidence="1">Uncharacterized protein</fullName>
    </submittedName>
</protein>